<name>A0A8S5UBJ8_9CAUD</name>
<dbReference type="EMBL" id="BK016062">
    <property type="protein sequence ID" value="DAF91869.1"/>
    <property type="molecule type" value="Genomic_DNA"/>
</dbReference>
<accession>A0A8S5UBJ8</accession>
<proteinExistence type="predicted"/>
<reference evidence="1" key="1">
    <citation type="journal article" date="2021" name="Proc. Natl. Acad. Sci. U.S.A.">
        <title>A Catalog of Tens of Thousands of Viruses from Human Metagenomes Reveals Hidden Associations with Chronic Diseases.</title>
        <authorList>
            <person name="Tisza M.J."/>
            <person name="Buck C.B."/>
        </authorList>
    </citation>
    <scope>NUCLEOTIDE SEQUENCE</scope>
    <source>
        <strain evidence="1">CtZkC8</strain>
    </source>
</reference>
<evidence type="ECO:0000313" key="1">
    <source>
        <dbReference type="EMBL" id="DAF91869.1"/>
    </source>
</evidence>
<sequence>MIILPMSHPYRLPQYSCYVDLLHTINMCS</sequence>
<protein>
    <submittedName>
        <fullName evidence="1">Poxvirus L3/FP4 protein</fullName>
    </submittedName>
</protein>
<organism evidence="1">
    <name type="scientific">Podoviridae sp. ctZkC8</name>
    <dbReference type="NCBI Taxonomy" id="2825259"/>
    <lineage>
        <taxon>Viruses</taxon>
        <taxon>Duplodnaviria</taxon>
        <taxon>Heunggongvirae</taxon>
        <taxon>Uroviricota</taxon>
        <taxon>Caudoviricetes</taxon>
    </lineage>
</organism>